<dbReference type="GO" id="GO:0005524">
    <property type="term" value="F:ATP binding"/>
    <property type="evidence" value="ECO:0007669"/>
    <property type="project" value="InterPro"/>
</dbReference>
<keyword evidence="3" id="KW-0808">Transferase</keyword>
<dbReference type="InterPro" id="IPR000719">
    <property type="entry name" value="Prot_kinase_dom"/>
</dbReference>
<evidence type="ECO:0000313" key="4">
    <source>
        <dbReference type="Proteomes" id="UP000037460"/>
    </source>
</evidence>
<dbReference type="EMBL" id="JWZX01001598">
    <property type="protein sequence ID" value="KOO33118.1"/>
    <property type="molecule type" value="Genomic_DNA"/>
</dbReference>
<evidence type="ECO:0000256" key="1">
    <source>
        <dbReference type="SAM" id="MobiDB-lite"/>
    </source>
</evidence>
<reference evidence="4" key="1">
    <citation type="journal article" date="2015" name="PLoS Genet.">
        <title>Genome Sequence and Transcriptome Analyses of Chrysochromulina tobin: Metabolic Tools for Enhanced Algal Fitness in the Prominent Order Prymnesiales (Haptophyceae).</title>
        <authorList>
            <person name="Hovde B.T."/>
            <person name="Deodato C.R."/>
            <person name="Hunsperger H.M."/>
            <person name="Ryken S.A."/>
            <person name="Yost W."/>
            <person name="Jha R.K."/>
            <person name="Patterson J."/>
            <person name="Monnat R.J. Jr."/>
            <person name="Barlow S.B."/>
            <person name="Starkenburg S.R."/>
            <person name="Cattolico R.A."/>
        </authorList>
    </citation>
    <scope>NUCLEOTIDE SEQUENCE</scope>
    <source>
        <strain evidence="4">CCMP291</strain>
    </source>
</reference>
<dbReference type="SUPFAM" id="SSF56112">
    <property type="entry name" value="Protein kinase-like (PK-like)"/>
    <property type="match status" value="1"/>
</dbReference>
<accession>A0A0M0K409</accession>
<dbReference type="InterPro" id="IPR011009">
    <property type="entry name" value="Kinase-like_dom_sf"/>
</dbReference>
<proteinExistence type="predicted"/>
<dbReference type="PANTHER" id="PTHR44329:SF289">
    <property type="entry name" value="SERINE_THREONINE-PROTEIN KINASE VIK"/>
    <property type="match status" value="1"/>
</dbReference>
<dbReference type="PROSITE" id="PS50011">
    <property type="entry name" value="PROTEIN_KINASE_DOM"/>
    <property type="match status" value="1"/>
</dbReference>
<dbReference type="Gene3D" id="3.30.200.20">
    <property type="entry name" value="Phosphorylase Kinase, domain 1"/>
    <property type="match status" value="1"/>
</dbReference>
<dbReference type="Gene3D" id="1.10.510.10">
    <property type="entry name" value="Transferase(Phosphotransferase) domain 1"/>
    <property type="match status" value="1"/>
</dbReference>
<feature type="region of interest" description="Disordered" evidence="1">
    <location>
        <begin position="84"/>
        <end position="104"/>
    </location>
</feature>
<dbReference type="OrthoDB" id="4062651at2759"/>
<dbReference type="PANTHER" id="PTHR44329">
    <property type="entry name" value="SERINE/THREONINE-PROTEIN KINASE TNNI3K-RELATED"/>
    <property type="match status" value="1"/>
</dbReference>
<keyword evidence="4" id="KW-1185">Reference proteome</keyword>
<dbReference type="Proteomes" id="UP000037460">
    <property type="component" value="Unassembled WGS sequence"/>
</dbReference>
<gene>
    <name evidence="3" type="ORF">Ctob_005654</name>
</gene>
<evidence type="ECO:0000313" key="3">
    <source>
        <dbReference type="EMBL" id="KOO33118.1"/>
    </source>
</evidence>
<dbReference type="GO" id="GO:0004674">
    <property type="term" value="F:protein serine/threonine kinase activity"/>
    <property type="evidence" value="ECO:0007669"/>
    <property type="project" value="TreeGrafter"/>
</dbReference>
<dbReference type="SMART" id="SM00220">
    <property type="entry name" value="S_TKc"/>
    <property type="match status" value="1"/>
</dbReference>
<protein>
    <submittedName>
        <fullName evidence="3">Dual specificity protein kinase</fullName>
    </submittedName>
</protein>
<name>A0A0M0K409_9EUKA</name>
<keyword evidence="3" id="KW-0418">Kinase</keyword>
<dbReference type="InterPro" id="IPR051681">
    <property type="entry name" value="Ser/Thr_Kinases-Pseudokinases"/>
</dbReference>
<feature type="domain" description="Protein kinase" evidence="2">
    <location>
        <begin position="180"/>
        <end position="452"/>
    </location>
</feature>
<dbReference type="Pfam" id="PF00069">
    <property type="entry name" value="Pkinase"/>
    <property type="match status" value="1"/>
</dbReference>
<feature type="region of interest" description="Disordered" evidence="1">
    <location>
        <begin position="30"/>
        <end position="51"/>
    </location>
</feature>
<comment type="caution">
    <text evidence="3">The sequence shown here is derived from an EMBL/GenBank/DDBJ whole genome shotgun (WGS) entry which is preliminary data.</text>
</comment>
<dbReference type="AlphaFoldDB" id="A0A0M0K409"/>
<evidence type="ECO:0000259" key="2">
    <source>
        <dbReference type="PROSITE" id="PS50011"/>
    </source>
</evidence>
<sequence>MQSQTAGDERAELLAPTAVRPLAVALATVRARPAREDEAASAQEAPRTPPKVIHALAHRALDPPKPAETQTPAPTQTVAATTQTVAAPAAAPEPPSADAAAPVAAAAAPARPEKSAGLSVVANVLDSPVSSAPPSAVKRAPPVNLDLNSSVDWVSLSRAIEEGQGQSLGSGPLALEAAQIVRGKSIAEGAFAEVFRGLLWGQRVAVKQLKTDREGADKESLERELRHETRILAALSHPCILTLIGYTAQPAQIVLEVLDGTVYDLVRKHGTEQCDGGMLGPLIDILSGCAYLHACKPPLLHRDLKPPNVLHDEKLRCKLCDFGTALELKPPPAPQPTEWIGSQLYVAPEVDKGLPYGLPADVFSFGVLAYELYHLKGTGVDFYGDGDLFEGGGLFEGLEVIRAPILKETPELPVRPSACDADPVWELLGECLAFDPGKRPTFAQAAQRMGVVRQAASSTLTTWLGVAKS</sequence>
<organism evidence="3 4">
    <name type="scientific">Chrysochromulina tobinii</name>
    <dbReference type="NCBI Taxonomy" id="1460289"/>
    <lineage>
        <taxon>Eukaryota</taxon>
        <taxon>Haptista</taxon>
        <taxon>Haptophyta</taxon>
        <taxon>Prymnesiophyceae</taxon>
        <taxon>Prymnesiales</taxon>
        <taxon>Chrysochromulinaceae</taxon>
        <taxon>Chrysochromulina</taxon>
    </lineage>
</organism>